<organism evidence="2 3">
    <name type="scientific">Petrolisthes cinctipes</name>
    <name type="common">Flat porcelain crab</name>
    <dbReference type="NCBI Taxonomy" id="88211"/>
    <lineage>
        <taxon>Eukaryota</taxon>
        <taxon>Metazoa</taxon>
        <taxon>Ecdysozoa</taxon>
        <taxon>Arthropoda</taxon>
        <taxon>Crustacea</taxon>
        <taxon>Multicrustacea</taxon>
        <taxon>Malacostraca</taxon>
        <taxon>Eumalacostraca</taxon>
        <taxon>Eucarida</taxon>
        <taxon>Decapoda</taxon>
        <taxon>Pleocyemata</taxon>
        <taxon>Anomura</taxon>
        <taxon>Galatheoidea</taxon>
        <taxon>Porcellanidae</taxon>
        <taxon>Petrolisthes</taxon>
    </lineage>
</organism>
<name>A0AAE1BFE7_PETCI</name>
<dbReference type="AlphaFoldDB" id="A0AAE1BFE7"/>
<gene>
    <name evidence="2" type="ORF">Pcinc_043751</name>
</gene>
<dbReference type="Proteomes" id="UP001286313">
    <property type="component" value="Unassembled WGS sequence"/>
</dbReference>
<protein>
    <submittedName>
        <fullName evidence="2">Uncharacterized protein</fullName>
    </submittedName>
</protein>
<evidence type="ECO:0000256" key="1">
    <source>
        <dbReference type="SAM" id="MobiDB-lite"/>
    </source>
</evidence>
<feature type="compositionally biased region" description="Basic and acidic residues" evidence="1">
    <location>
        <begin position="1"/>
        <end position="34"/>
    </location>
</feature>
<dbReference type="EMBL" id="JAWQEG010008881">
    <property type="protein sequence ID" value="KAK3849500.1"/>
    <property type="molecule type" value="Genomic_DNA"/>
</dbReference>
<feature type="region of interest" description="Disordered" evidence="1">
    <location>
        <begin position="1"/>
        <end position="44"/>
    </location>
</feature>
<sequence>MGEEKEGQRKEGERWEKEKDRGRKEGEREKENNDPGRMCRGQESTTRVQVCSVKVWNDGAEETIELSIAIQDWQARQHGEGRMCVDKCMRRGGQVRQV</sequence>
<keyword evidence="3" id="KW-1185">Reference proteome</keyword>
<proteinExistence type="predicted"/>
<evidence type="ECO:0000313" key="2">
    <source>
        <dbReference type="EMBL" id="KAK3849500.1"/>
    </source>
</evidence>
<comment type="caution">
    <text evidence="2">The sequence shown here is derived from an EMBL/GenBank/DDBJ whole genome shotgun (WGS) entry which is preliminary data.</text>
</comment>
<accession>A0AAE1BFE7</accession>
<evidence type="ECO:0000313" key="3">
    <source>
        <dbReference type="Proteomes" id="UP001286313"/>
    </source>
</evidence>
<reference evidence="2" key="1">
    <citation type="submission" date="2023-10" db="EMBL/GenBank/DDBJ databases">
        <title>Genome assemblies of two species of porcelain crab, Petrolisthes cinctipes and Petrolisthes manimaculis (Anomura: Porcellanidae).</title>
        <authorList>
            <person name="Angst P."/>
        </authorList>
    </citation>
    <scope>NUCLEOTIDE SEQUENCE</scope>
    <source>
        <strain evidence="2">PB745_01</strain>
        <tissue evidence="2">Gill</tissue>
    </source>
</reference>